<keyword evidence="6" id="KW-0808">Transferase</keyword>
<dbReference type="GO" id="GO:0017183">
    <property type="term" value="P:protein histidyl modification to diphthamide"/>
    <property type="evidence" value="ECO:0007669"/>
    <property type="project" value="InterPro"/>
</dbReference>
<organism evidence="14 15">
    <name type="scientific">Linnemannia gamsii</name>
    <dbReference type="NCBI Taxonomy" id="64522"/>
    <lineage>
        <taxon>Eukaryota</taxon>
        <taxon>Fungi</taxon>
        <taxon>Fungi incertae sedis</taxon>
        <taxon>Mucoromycota</taxon>
        <taxon>Mortierellomycotina</taxon>
        <taxon>Mortierellomycetes</taxon>
        <taxon>Mortierellales</taxon>
        <taxon>Mortierellaceae</taxon>
        <taxon>Linnemannia</taxon>
    </lineage>
</organism>
<dbReference type="GO" id="GO:0141133">
    <property type="term" value="F:diphthine methyl ester synthase activity"/>
    <property type="evidence" value="ECO:0007669"/>
    <property type="project" value="UniProtKB-EC"/>
</dbReference>
<gene>
    <name evidence="14" type="primary">DPH5</name>
    <name evidence="14" type="ORF">BGZ97_009897</name>
</gene>
<dbReference type="Gene3D" id="1.25.40.10">
    <property type="entry name" value="Tetratricopeptide repeat domain"/>
    <property type="match status" value="3"/>
</dbReference>
<dbReference type="FunFam" id="3.30.950.10:FF:000004">
    <property type="entry name" value="Diphthine synthase putative"/>
    <property type="match status" value="1"/>
</dbReference>
<dbReference type="Gene3D" id="3.30.950.10">
    <property type="entry name" value="Methyltransferase, Cobalt-precorrin-4 Transmethylase, Domain 2"/>
    <property type="match status" value="1"/>
</dbReference>
<protein>
    <recommendedName>
        <fullName evidence="4">diphthine methyl ester synthase</fullName>
        <ecNumber evidence="4">2.1.1.314</ecNumber>
    </recommendedName>
</protein>
<feature type="region of interest" description="Disordered" evidence="11">
    <location>
        <begin position="632"/>
        <end position="735"/>
    </location>
</feature>
<keyword evidence="15" id="KW-1185">Reference proteome</keyword>
<dbReference type="Pfam" id="PF13041">
    <property type="entry name" value="PPR_2"/>
    <property type="match status" value="1"/>
</dbReference>
<dbReference type="Pfam" id="PF01535">
    <property type="entry name" value="PPR"/>
    <property type="match status" value="2"/>
</dbReference>
<feature type="domain" description="Tetrapyrrole methylase" evidence="12">
    <location>
        <begin position="1"/>
        <end position="236"/>
    </location>
</feature>
<dbReference type="NCBIfam" id="TIGR00756">
    <property type="entry name" value="PPR"/>
    <property type="match status" value="4"/>
</dbReference>
<evidence type="ECO:0000256" key="3">
    <source>
        <dbReference type="ARBA" id="ARBA00006729"/>
    </source>
</evidence>
<dbReference type="GO" id="GO:0032259">
    <property type="term" value="P:methylation"/>
    <property type="evidence" value="ECO:0007669"/>
    <property type="project" value="UniProtKB-KW"/>
</dbReference>
<evidence type="ECO:0000256" key="5">
    <source>
        <dbReference type="ARBA" id="ARBA00022603"/>
    </source>
</evidence>
<dbReference type="Pfam" id="PF00590">
    <property type="entry name" value="TP_methylase"/>
    <property type="match status" value="1"/>
</dbReference>
<dbReference type="Proteomes" id="UP000823405">
    <property type="component" value="Unassembled WGS sequence"/>
</dbReference>
<dbReference type="InterPro" id="IPR011990">
    <property type="entry name" value="TPR-like_helical_dom_sf"/>
</dbReference>
<proteinExistence type="inferred from homology"/>
<accession>A0A9P6UPM8</accession>
<evidence type="ECO:0000256" key="2">
    <source>
        <dbReference type="ARBA" id="ARBA00005156"/>
    </source>
</evidence>
<feature type="compositionally biased region" description="Low complexity" evidence="11">
    <location>
        <begin position="399"/>
        <end position="408"/>
    </location>
</feature>
<evidence type="ECO:0000256" key="10">
    <source>
        <dbReference type="PROSITE-ProRule" id="PRU00708"/>
    </source>
</evidence>
<keyword evidence="5" id="KW-0489">Methyltransferase</keyword>
<feature type="compositionally biased region" description="Basic residues" evidence="11">
    <location>
        <begin position="389"/>
        <end position="398"/>
    </location>
</feature>
<dbReference type="InterPro" id="IPR002885">
    <property type="entry name" value="PPR_rpt"/>
</dbReference>
<dbReference type="PROSITE" id="PS51375">
    <property type="entry name" value="PPR"/>
    <property type="match status" value="3"/>
</dbReference>
<evidence type="ECO:0000256" key="8">
    <source>
        <dbReference type="ARBA" id="ARBA00022737"/>
    </source>
</evidence>
<feature type="compositionally biased region" description="Polar residues" evidence="11">
    <location>
        <begin position="316"/>
        <end position="333"/>
    </location>
</feature>
<keyword evidence="8" id="KW-0677">Repeat</keyword>
<dbReference type="HAMAP" id="MF_01084">
    <property type="entry name" value="Diphthine_synth"/>
    <property type="match status" value="1"/>
</dbReference>
<dbReference type="InterPro" id="IPR004551">
    <property type="entry name" value="Dphthn_synthase"/>
</dbReference>
<dbReference type="EC" id="2.1.1.314" evidence="4"/>
<comment type="function">
    <text evidence="1">S-adenosyl-L-methionine-dependent methyltransferase that catalyzes four methylations of the modified target histidine residue in translation elongation factor 2 (EF-2), to form an intermediate called diphthine methyl ester. The four successive methylation reactions represent the second step of diphthamide biosynthesis.</text>
</comment>
<feature type="compositionally biased region" description="Polar residues" evidence="11">
    <location>
        <begin position="639"/>
        <end position="655"/>
    </location>
</feature>
<evidence type="ECO:0000256" key="7">
    <source>
        <dbReference type="ARBA" id="ARBA00022691"/>
    </source>
</evidence>
<dbReference type="SUPFAM" id="SSF53790">
    <property type="entry name" value="Tetrapyrrole methylase"/>
    <property type="match status" value="1"/>
</dbReference>
<dbReference type="InterPro" id="IPR035996">
    <property type="entry name" value="4pyrrol_Methylase_sf"/>
</dbReference>
<dbReference type="EMBL" id="JAAAIN010000490">
    <property type="protein sequence ID" value="KAG0313792.1"/>
    <property type="molecule type" value="Genomic_DNA"/>
</dbReference>
<evidence type="ECO:0000256" key="4">
    <source>
        <dbReference type="ARBA" id="ARBA00011927"/>
    </source>
</evidence>
<evidence type="ECO:0000256" key="11">
    <source>
        <dbReference type="SAM" id="MobiDB-lite"/>
    </source>
</evidence>
<comment type="similarity">
    <text evidence="3">Belongs to the diphthine synthase family.</text>
</comment>
<dbReference type="Pfam" id="PF17177">
    <property type="entry name" value="PPR_long"/>
    <property type="match status" value="1"/>
</dbReference>
<feature type="compositionally biased region" description="Low complexity" evidence="11">
    <location>
        <begin position="691"/>
        <end position="704"/>
    </location>
</feature>
<feature type="region of interest" description="Disordered" evidence="11">
    <location>
        <begin position="316"/>
        <end position="367"/>
    </location>
</feature>
<evidence type="ECO:0000259" key="13">
    <source>
        <dbReference type="Pfam" id="PF17177"/>
    </source>
</evidence>
<dbReference type="PANTHER" id="PTHR10882:SF0">
    <property type="entry name" value="DIPHTHINE METHYL ESTER SYNTHASE"/>
    <property type="match status" value="1"/>
</dbReference>
<feature type="repeat" description="PPR" evidence="10">
    <location>
        <begin position="922"/>
        <end position="952"/>
    </location>
</feature>
<reference evidence="14" key="1">
    <citation type="journal article" date="2020" name="Fungal Divers.">
        <title>Resolving the Mortierellaceae phylogeny through synthesis of multi-gene phylogenetics and phylogenomics.</title>
        <authorList>
            <person name="Vandepol N."/>
            <person name="Liber J."/>
            <person name="Desiro A."/>
            <person name="Na H."/>
            <person name="Kennedy M."/>
            <person name="Barry K."/>
            <person name="Grigoriev I.V."/>
            <person name="Miller A.N."/>
            <person name="O'Donnell K."/>
            <person name="Stajich J.E."/>
            <person name="Bonito G."/>
        </authorList>
    </citation>
    <scope>NUCLEOTIDE SEQUENCE</scope>
    <source>
        <strain evidence="14">NVP60</strain>
    </source>
</reference>
<evidence type="ECO:0000259" key="12">
    <source>
        <dbReference type="Pfam" id="PF00590"/>
    </source>
</evidence>
<evidence type="ECO:0000313" key="14">
    <source>
        <dbReference type="EMBL" id="KAG0313792.1"/>
    </source>
</evidence>
<feature type="region of interest" description="Disordered" evidence="11">
    <location>
        <begin position="387"/>
        <end position="411"/>
    </location>
</feature>
<dbReference type="FunFam" id="3.40.1010.10:FF:000004">
    <property type="entry name" value="Putative diphthine synthase"/>
    <property type="match status" value="1"/>
</dbReference>
<dbReference type="Gene3D" id="3.40.1010.10">
    <property type="entry name" value="Cobalt-precorrin-4 Transmethylase, Domain 1"/>
    <property type="match status" value="1"/>
</dbReference>
<dbReference type="InterPro" id="IPR000878">
    <property type="entry name" value="4pyrrol_Mease"/>
</dbReference>
<dbReference type="PANTHER" id="PTHR10882">
    <property type="entry name" value="DIPHTHINE SYNTHASE"/>
    <property type="match status" value="1"/>
</dbReference>
<dbReference type="CDD" id="cd11647">
    <property type="entry name" value="DHP5_DphB"/>
    <property type="match status" value="1"/>
</dbReference>
<dbReference type="InterPro" id="IPR014776">
    <property type="entry name" value="4pyrrole_Mease_sub2"/>
</dbReference>
<evidence type="ECO:0000256" key="9">
    <source>
        <dbReference type="ARBA" id="ARBA00048752"/>
    </source>
</evidence>
<comment type="caution">
    <text evidence="14">The sequence shown here is derived from an EMBL/GenBank/DDBJ whole genome shotgun (WGS) entry which is preliminary data.</text>
</comment>
<feature type="repeat" description="PPR" evidence="10">
    <location>
        <begin position="887"/>
        <end position="921"/>
    </location>
</feature>
<feature type="domain" description="PROP1-like PPR" evidence="13">
    <location>
        <begin position="972"/>
        <end position="1098"/>
    </location>
</feature>
<evidence type="ECO:0000256" key="1">
    <source>
        <dbReference type="ARBA" id="ARBA00004006"/>
    </source>
</evidence>
<dbReference type="InterPro" id="IPR014777">
    <property type="entry name" value="4pyrrole_Mease_sub1"/>
</dbReference>
<feature type="repeat" description="PPR" evidence="10">
    <location>
        <begin position="1031"/>
        <end position="1066"/>
    </location>
</feature>
<sequence length="1201" mass="133924">MLYVIGLGLSDERDITVKGLDAVKSCERIYLEAYTSILMVDKEKLEAFYGKPVTVADREMVESDSDTILANAQTVNVAFLVVGDPFGATTHTDLVIRAKELNIPVETIHNASIMNAIGACGLQLYNFGQTISMVWFTETWRPDSWYPRVKENRDIGLHTLCLLDIKVKEQSLENMARGRLIYEPPRFMTVNTCLEQMLEIEEKRGENAYGPETLAIGCVRLGTATQLFVSGTMEQLVEEDFGEPLHSLVLIGRRMHVMEAEMVRGFCPEKAPPPLLLVAAMINLKSGAILGALTRQSVSKQLLPLSSSKNQVISLTHRTTQPVSANAPSNPVRSFSSSQASRENSSNNHNATVNNHPFYSTSNTGTNTQNTIIHHKIQASLNPNLKFHQGQHSKHNHHNSASNNPSSAKPHDELSKIAWEAINGQDARAIFPCLQEMQHQGVYADAALSTRIVAQFLDMNNPQDAERALVMLVDCHHTQGRSLSVSQKNTYTSLAKDIANHSSDFLQALSLAKLLDRHGLLASAGFADGALRSYRELKITSGLSVVRGMLNSTDIETLLTLQATLTRTYSRYKKLIEILLDAKEMNIIPSLESCSKISLSFVRLGDYSGQLAWDTAVQEIYPGFQLVIPDDFTPGKETPLQSSAHQQNSQYQSQGPLLPVHQQQQRPASQPPKPQQQQQQQQKQHLHQHQHQQQQQHHQPCQQQGACGCQSEHNSGNRNRRKVAPNPSAPVLLRNGDPSEQIIRACKAGYAAVALEEIDKMMKQDLLPSPQALADTIQVCAKREKERATNYHKLYHIALRSIDAIKDRTHRRAAEYEVYNAMLVANATLGDMTSAKKNYDDIVQLGQFPDATGYATLLIATTTGAVDEALDALKILEEVKRHNIKPNIFFYNVVIGKLSRGRKIERVLEVYDDMIKHDIRPNAITYGTLISACTRVGSEEMARNLFKEMTASPKYKPRQGPHNAMIQFYVRQKKDREAALDYYDDMLRRKLSPTEHTYTLLIEAFACIQPYDLGEANRLIQSLRRGPVRASEAHFSALIHAYGVEHRDVNTAMTVFNHMRQSGIVPKGPAYQSLIESYIANGDVRRAVEVRNELLASGQPSSTYIENTLIRGFGQANDIDSAEEIFRSMKDPYGPKDGGAILKEPSTFQSMVSAYLENEMVERAYGTLAMMRSQHYPELVVKPVEEAIASHTAALSSHGCM</sequence>
<evidence type="ECO:0000256" key="6">
    <source>
        <dbReference type="ARBA" id="ARBA00022679"/>
    </source>
</evidence>
<dbReference type="AlphaFoldDB" id="A0A9P6UPM8"/>
<dbReference type="NCBIfam" id="TIGR00522">
    <property type="entry name" value="dph5"/>
    <property type="match status" value="1"/>
</dbReference>
<dbReference type="InterPro" id="IPR033443">
    <property type="entry name" value="PROP1-like_PPR_dom"/>
</dbReference>
<name>A0A9P6UPM8_9FUNG</name>
<comment type="catalytic activity">
    <reaction evidence="9">
        <text>2-[(3S)-amino-3-carboxypropyl]-L-histidyl-[translation elongation factor 2] + 4 S-adenosyl-L-methionine = diphthine methyl ester-[translation elongation factor 2] + 4 S-adenosyl-L-homocysteine + 3 H(+)</text>
        <dbReference type="Rhea" id="RHEA:42652"/>
        <dbReference type="Rhea" id="RHEA-COMP:9749"/>
        <dbReference type="Rhea" id="RHEA-COMP:10173"/>
        <dbReference type="ChEBI" id="CHEBI:15378"/>
        <dbReference type="ChEBI" id="CHEBI:57856"/>
        <dbReference type="ChEBI" id="CHEBI:59789"/>
        <dbReference type="ChEBI" id="CHEBI:73995"/>
        <dbReference type="ChEBI" id="CHEBI:79005"/>
        <dbReference type="EC" id="2.1.1.314"/>
    </reaction>
</comment>
<dbReference type="OrthoDB" id="411857at2759"/>
<keyword evidence="7" id="KW-0949">S-adenosyl-L-methionine</keyword>
<evidence type="ECO:0000313" key="15">
    <source>
        <dbReference type="Proteomes" id="UP000823405"/>
    </source>
</evidence>
<comment type="pathway">
    <text evidence="2">Protein modification; peptidyl-diphthamide biosynthesis.</text>
</comment>
<feature type="compositionally biased region" description="Low complexity" evidence="11">
    <location>
        <begin position="334"/>
        <end position="367"/>
    </location>
</feature>